<keyword evidence="3" id="KW-1185">Reference proteome</keyword>
<keyword evidence="1" id="KW-0812">Transmembrane</keyword>
<organism evidence="2 3">
    <name type="scientific">Planococcus maritimus</name>
    <dbReference type="NCBI Taxonomy" id="192421"/>
    <lineage>
        <taxon>Bacteria</taxon>
        <taxon>Bacillati</taxon>
        <taxon>Bacillota</taxon>
        <taxon>Bacilli</taxon>
        <taxon>Bacillales</taxon>
        <taxon>Caryophanaceae</taxon>
        <taxon>Planococcus</taxon>
    </lineage>
</organism>
<sequence length="126" mass="14529">MKKRLLWAAMILIIGIGIYNLNDRASFKKVHTLPYDVQKNVDADLRLQQIYRKDYSYIVFHSPGMVEHGMQVEGSTVKMLLNVSEEKAEHEIQQYSYKLKTSEEHDTIAVFLDGQLIPFDNVVVGN</sequence>
<keyword evidence="1" id="KW-0472">Membrane</keyword>
<proteinExistence type="predicted"/>
<dbReference type="KEGG" id="pdec:H1Q58_15030"/>
<dbReference type="RefSeq" id="WP_182091957.1">
    <property type="nucleotide sequence ID" value="NZ_CP059540.1"/>
</dbReference>
<feature type="transmembrane region" description="Helical" evidence="1">
    <location>
        <begin position="6"/>
        <end position="22"/>
    </location>
</feature>
<protein>
    <submittedName>
        <fullName evidence="2">Uncharacterized protein</fullName>
    </submittedName>
</protein>
<gene>
    <name evidence="2" type="ORF">H1Q58_15030</name>
</gene>
<reference evidence="2 3" key="1">
    <citation type="submission" date="2020-07" db="EMBL/GenBank/DDBJ databases">
        <title>Screening of a cold-adapted Planococcus bacterium producing protease in traditional shrimp paste and protease identification by genome sequencing.</title>
        <authorList>
            <person name="Gao R."/>
            <person name="Leng W."/>
            <person name="Chu Q."/>
            <person name="Wu X."/>
            <person name="Liu H."/>
            <person name="Li X."/>
        </authorList>
    </citation>
    <scope>NUCLEOTIDE SEQUENCE [LARGE SCALE GENOMIC DNA]</scope>
    <source>
        <strain evidence="2 3">XJ11</strain>
    </source>
</reference>
<dbReference type="Proteomes" id="UP000514716">
    <property type="component" value="Chromosome"/>
</dbReference>
<dbReference type="EMBL" id="CP059540">
    <property type="protein sequence ID" value="QMT17253.1"/>
    <property type="molecule type" value="Genomic_DNA"/>
</dbReference>
<evidence type="ECO:0000313" key="2">
    <source>
        <dbReference type="EMBL" id="QMT17253.1"/>
    </source>
</evidence>
<dbReference type="AlphaFoldDB" id="A0A7D7MEH0"/>
<evidence type="ECO:0000256" key="1">
    <source>
        <dbReference type="SAM" id="Phobius"/>
    </source>
</evidence>
<accession>A0A7D7MEH0</accession>
<evidence type="ECO:0000313" key="3">
    <source>
        <dbReference type="Proteomes" id="UP000514716"/>
    </source>
</evidence>
<keyword evidence="1" id="KW-1133">Transmembrane helix</keyword>
<name>A0A7D7MEH0_PLAMR</name>